<keyword evidence="2" id="KW-1185">Reference proteome</keyword>
<accession>A0A836MP20</accession>
<name>A0A836MP20_9NEIS</name>
<reference evidence="1 2" key="1">
    <citation type="submission" date="2014-03" db="EMBL/GenBank/DDBJ databases">
        <title>The genomes of two eusocial bee gut symbionts.</title>
        <authorList>
            <person name="Kwong W.K."/>
            <person name="Engel P."/>
            <person name="Koch H."/>
            <person name="Moran N.A."/>
        </authorList>
    </citation>
    <scope>NUCLEOTIDE SEQUENCE [LARGE SCALE GENOMIC DNA]</scope>
    <source>
        <strain evidence="2">wkB29</strain>
    </source>
</reference>
<dbReference type="Proteomes" id="UP000027170">
    <property type="component" value="Unassembled WGS sequence"/>
</dbReference>
<sequence>MVTLLIIGLKKTVTEQHLKQFIQIKTCKLGLKESIVKKIF</sequence>
<gene>
    <name evidence="1" type="ORF">SALWKB29_2129</name>
</gene>
<comment type="caution">
    <text evidence="1">The sequence shown here is derived from an EMBL/GenBank/DDBJ whole genome shotgun (WGS) entry which is preliminary data.</text>
</comment>
<proteinExistence type="predicted"/>
<dbReference type="EMBL" id="JFZV01000018">
    <property type="protein sequence ID" value="KDN13845.1"/>
    <property type="molecule type" value="Genomic_DNA"/>
</dbReference>
<evidence type="ECO:0000313" key="1">
    <source>
        <dbReference type="EMBL" id="KDN13845.1"/>
    </source>
</evidence>
<organism evidence="1 2">
    <name type="scientific">Snodgrassella communis</name>
    <dbReference type="NCBI Taxonomy" id="2946699"/>
    <lineage>
        <taxon>Bacteria</taxon>
        <taxon>Pseudomonadati</taxon>
        <taxon>Pseudomonadota</taxon>
        <taxon>Betaproteobacteria</taxon>
        <taxon>Neisseriales</taxon>
        <taxon>Neisseriaceae</taxon>
        <taxon>Snodgrassella</taxon>
    </lineage>
</organism>
<protein>
    <submittedName>
        <fullName evidence="1">Uncharacterized protein</fullName>
    </submittedName>
</protein>
<dbReference type="AlphaFoldDB" id="A0A836MP20"/>
<evidence type="ECO:0000313" key="2">
    <source>
        <dbReference type="Proteomes" id="UP000027170"/>
    </source>
</evidence>